<dbReference type="Proteomes" id="UP000032266">
    <property type="component" value="Chromosome"/>
</dbReference>
<proteinExistence type="predicted"/>
<evidence type="ECO:0000313" key="3">
    <source>
        <dbReference type="EMBL" id="AJQ97268.1"/>
    </source>
</evidence>
<evidence type="ECO:0000313" key="4">
    <source>
        <dbReference type="Proteomes" id="UP000032266"/>
    </source>
</evidence>
<evidence type="ECO:0000259" key="2">
    <source>
        <dbReference type="Pfam" id="PF17948"/>
    </source>
</evidence>
<dbReference type="STRING" id="1445510.YC6258_05238"/>
<dbReference type="Gene3D" id="1.10.8.1180">
    <property type="match status" value="1"/>
</dbReference>
<dbReference type="KEGG" id="gsn:YC6258_05238"/>
<dbReference type="RefSeq" id="WP_044619051.1">
    <property type="nucleotide sequence ID" value="NZ_CP007142.1"/>
</dbReference>
<dbReference type="HOGENOM" id="CLU_1093098_0_0_6"/>
<organism evidence="3 4">
    <name type="scientific">Gynuella sunshinyii YC6258</name>
    <dbReference type="NCBI Taxonomy" id="1445510"/>
    <lineage>
        <taxon>Bacteria</taxon>
        <taxon>Pseudomonadati</taxon>
        <taxon>Pseudomonadota</taxon>
        <taxon>Gammaproteobacteria</taxon>
        <taxon>Oceanospirillales</taxon>
        <taxon>Saccharospirillaceae</taxon>
        <taxon>Gynuella</taxon>
    </lineage>
</organism>
<dbReference type="Pfam" id="PF17948">
    <property type="entry name" value="DnaT"/>
    <property type="match status" value="1"/>
</dbReference>
<feature type="domain" description="DnaT DNA-binding" evidence="2">
    <location>
        <begin position="162"/>
        <end position="223"/>
    </location>
</feature>
<protein>
    <recommendedName>
        <fullName evidence="2">DnaT DNA-binding domain-containing protein</fullName>
    </recommendedName>
</protein>
<dbReference type="InterPro" id="IPR040480">
    <property type="entry name" value="DnaT_DNA_bind"/>
</dbReference>
<dbReference type="OrthoDB" id="5718012at2"/>
<evidence type="ECO:0000256" key="1">
    <source>
        <dbReference type="SAM" id="MobiDB-lite"/>
    </source>
</evidence>
<feature type="region of interest" description="Disordered" evidence="1">
    <location>
        <begin position="105"/>
        <end position="133"/>
    </location>
</feature>
<name>A0A0C5VVG9_9GAMM</name>
<gene>
    <name evidence="3" type="ORF">YC6258_05238</name>
</gene>
<dbReference type="EMBL" id="CP007142">
    <property type="protein sequence ID" value="AJQ97268.1"/>
    <property type="molecule type" value="Genomic_DNA"/>
</dbReference>
<keyword evidence="4" id="KW-1185">Reference proteome</keyword>
<feature type="compositionally biased region" description="Polar residues" evidence="1">
    <location>
        <begin position="105"/>
        <end position="126"/>
    </location>
</feature>
<sequence length="254" mass="29754">MTIQFGERLLSVSPNLAMQIGLEEAVLAQLVFELSTICPNKTLLGKEWFYLAPERWPELVPFWNMTKLNQIFRNLEALKVIERHFNDNGQFLVRLIPDNAFNPAANQGHQRVSHASAQPLNRPQSPATTNAARARNQRHAGLPTFMIEQSQQFQQGRNYKTAMRHDWYPDENLLIPRLQADNITVDFAREQLPAFIGHYMETGVAAADWNSRFIRWVKEEWAKMYRSAPQHSNYRQDQRDEVRRKIMDIYDTNW</sequence>
<reference evidence="3 4" key="1">
    <citation type="submission" date="2014-01" db="EMBL/GenBank/DDBJ databases">
        <title>Full genme sequencing of cellulolytic bacterium Gynuella sunshinyii YC6258T gen. nov., sp. nov.</title>
        <authorList>
            <person name="Khan H."/>
            <person name="Chung E.J."/>
            <person name="Chung Y.R."/>
        </authorList>
    </citation>
    <scope>NUCLEOTIDE SEQUENCE [LARGE SCALE GENOMIC DNA]</scope>
    <source>
        <strain evidence="3 4">YC6258</strain>
    </source>
</reference>
<dbReference type="AlphaFoldDB" id="A0A0C5VVG9"/>
<accession>A0A0C5VVG9</accession>